<evidence type="ECO:0000313" key="2">
    <source>
        <dbReference type="Proteomes" id="UP000320176"/>
    </source>
</evidence>
<reference evidence="1 2" key="1">
    <citation type="submission" date="2019-02" db="EMBL/GenBank/DDBJ databases">
        <title>Deep-cultivation of Planctomycetes and their phenomic and genomic characterization uncovers novel biology.</title>
        <authorList>
            <person name="Wiegand S."/>
            <person name="Jogler M."/>
            <person name="Boedeker C."/>
            <person name="Pinto D."/>
            <person name="Vollmers J."/>
            <person name="Rivas-Marin E."/>
            <person name="Kohn T."/>
            <person name="Peeters S.H."/>
            <person name="Heuer A."/>
            <person name="Rast P."/>
            <person name="Oberbeckmann S."/>
            <person name="Bunk B."/>
            <person name="Jeske O."/>
            <person name="Meyerdierks A."/>
            <person name="Storesund J.E."/>
            <person name="Kallscheuer N."/>
            <person name="Luecker S."/>
            <person name="Lage O.M."/>
            <person name="Pohl T."/>
            <person name="Merkel B.J."/>
            <person name="Hornburger P."/>
            <person name="Mueller R.-W."/>
            <person name="Bruemmer F."/>
            <person name="Labrenz M."/>
            <person name="Spormann A.M."/>
            <person name="Op Den Camp H."/>
            <person name="Overmann J."/>
            <person name="Amann R."/>
            <person name="Jetten M.S.M."/>
            <person name="Mascher T."/>
            <person name="Medema M.H."/>
            <person name="Devos D.P."/>
            <person name="Kaster A.-K."/>
            <person name="Ovreas L."/>
            <person name="Rohde M."/>
            <person name="Galperin M.Y."/>
            <person name="Jogler C."/>
        </authorList>
    </citation>
    <scope>NUCLEOTIDE SEQUENCE [LARGE SCALE GENOMIC DNA]</scope>
    <source>
        <strain evidence="1 2">Pla52n</strain>
    </source>
</reference>
<comment type="caution">
    <text evidence="1">The sequence shown here is derived from an EMBL/GenBank/DDBJ whole genome shotgun (WGS) entry which is preliminary data.</text>
</comment>
<dbReference type="AlphaFoldDB" id="A0A5C6A1D9"/>
<evidence type="ECO:0000313" key="1">
    <source>
        <dbReference type="EMBL" id="TWT93195.1"/>
    </source>
</evidence>
<keyword evidence="2" id="KW-1185">Reference proteome</keyword>
<dbReference type="Proteomes" id="UP000320176">
    <property type="component" value="Unassembled WGS sequence"/>
</dbReference>
<proteinExistence type="predicted"/>
<protein>
    <submittedName>
        <fullName evidence="1">Uncharacterized protein</fullName>
    </submittedName>
</protein>
<organism evidence="1 2">
    <name type="scientific">Stieleria varia</name>
    <dbReference type="NCBI Taxonomy" id="2528005"/>
    <lineage>
        <taxon>Bacteria</taxon>
        <taxon>Pseudomonadati</taxon>
        <taxon>Planctomycetota</taxon>
        <taxon>Planctomycetia</taxon>
        <taxon>Pirellulales</taxon>
        <taxon>Pirellulaceae</taxon>
        <taxon>Stieleria</taxon>
    </lineage>
</organism>
<accession>A0A5C6A1D9</accession>
<dbReference type="EMBL" id="SJPN01000009">
    <property type="protein sequence ID" value="TWT93195.1"/>
    <property type="molecule type" value="Genomic_DNA"/>
</dbReference>
<name>A0A5C6A1D9_9BACT</name>
<sequence>MKAGPVTRTFNDLEGETSSFELGEQLVALLAGV</sequence>
<gene>
    <name evidence="1" type="ORF">Pla52n_58520</name>
</gene>